<reference evidence="1 2" key="1">
    <citation type="journal article" date="2016" name="Nat. Commun.">
        <title>Thousands of microbial genomes shed light on interconnected biogeochemical processes in an aquifer system.</title>
        <authorList>
            <person name="Anantharaman K."/>
            <person name="Brown C.T."/>
            <person name="Hug L.A."/>
            <person name="Sharon I."/>
            <person name="Castelle C.J."/>
            <person name="Probst A.J."/>
            <person name="Thomas B.C."/>
            <person name="Singh A."/>
            <person name="Wilkins M.J."/>
            <person name="Karaoz U."/>
            <person name="Brodie E.L."/>
            <person name="Williams K.H."/>
            <person name="Hubbard S.S."/>
            <person name="Banfield J.F."/>
        </authorList>
    </citation>
    <scope>NUCLEOTIDE SEQUENCE [LARGE SCALE GENOMIC DNA]</scope>
</reference>
<dbReference type="AlphaFoldDB" id="A0A1F4XS13"/>
<evidence type="ECO:0008006" key="3">
    <source>
        <dbReference type="Google" id="ProtNLM"/>
    </source>
</evidence>
<accession>A0A1F4XS13</accession>
<sequence>MTDTLIKLFGSAARVKLLRLFLFNPQHLISIEEAAIRAQVKPRDARQEISLFLRLGLLERHPRRGMMRYGLAATSPYIEALQNLMINAPARGAEMPARLRSVGALKLIVVAGVFVGEWNGSLDLLVVGDRIKEKTLIKKIKMLEAEIGKEVRYAWMSTPDFFYRLNMSDRLLRDMFDYPHIIVFDRLDIGLK</sequence>
<organism evidence="1 2">
    <name type="scientific">Candidatus Adlerbacteria bacterium RIFCSPHIGHO2_12_FULL_53_18</name>
    <dbReference type="NCBI Taxonomy" id="1797242"/>
    <lineage>
        <taxon>Bacteria</taxon>
        <taxon>Candidatus Adleribacteriota</taxon>
    </lineage>
</organism>
<name>A0A1F4XS13_9BACT</name>
<gene>
    <name evidence="1" type="ORF">A3F55_00205</name>
</gene>
<dbReference type="Proteomes" id="UP000178091">
    <property type="component" value="Unassembled WGS sequence"/>
</dbReference>
<evidence type="ECO:0000313" key="2">
    <source>
        <dbReference type="Proteomes" id="UP000178091"/>
    </source>
</evidence>
<proteinExistence type="predicted"/>
<protein>
    <recommendedName>
        <fullName evidence="3">HTH arsR-type domain-containing protein</fullName>
    </recommendedName>
</protein>
<dbReference type="EMBL" id="MEWW01000016">
    <property type="protein sequence ID" value="OGC84388.1"/>
    <property type="molecule type" value="Genomic_DNA"/>
</dbReference>
<evidence type="ECO:0000313" key="1">
    <source>
        <dbReference type="EMBL" id="OGC84388.1"/>
    </source>
</evidence>
<comment type="caution">
    <text evidence="1">The sequence shown here is derived from an EMBL/GenBank/DDBJ whole genome shotgun (WGS) entry which is preliminary data.</text>
</comment>